<keyword evidence="4" id="KW-1185">Reference proteome</keyword>
<evidence type="ECO:0000313" key="3">
    <source>
        <dbReference type="EMBL" id="KAJ3747203.1"/>
    </source>
</evidence>
<feature type="compositionally biased region" description="Low complexity" evidence="1">
    <location>
        <begin position="203"/>
        <end position="219"/>
    </location>
</feature>
<reference evidence="3 4" key="1">
    <citation type="journal article" date="2023" name="Proc. Natl. Acad. Sci. U.S.A.">
        <title>A global phylogenomic analysis of the shiitake genus Lentinula.</title>
        <authorList>
            <person name="Sierra-Patev S."/>
            <person name="Min B."/>
            <person name="Naranjo-Ortiz M."/>
            <person name="Looney B."/>
            <person name="Konkel Z."/>
            <person name="Slot J.C."/>
            <person name="Sakamoto Y."/>
            <person name="Steenwyk J.L."/>
            <person name="Rokas A."/>
            <person name="Carro J."/>
            <person name="Camarero S."/>
            <person name="Ferreira P."/>
            <person name="Molpeceres G."/>
            <person name="Ruiz-Duenas F.J."/>
            <person name="Serrano A."/>
            <person name="Henrissat B."/>
            <person name="Drula E."/>
            <person name="Hughes K.W."/>
            <person name="Mata J.L."/>
            <person name="Ishikawa N.K."/>
            <person name="Vargas-Isla R."/>
            <person name="Ushijima S."/>
            <person name="Smith C.A."/>
            <person name="Donoghue J."/>
            <person name="Ahrendt S."/>
            <person name="Andreopoulos W."/>
            <person name="He G."/>
            <person name="LaButti K."/>
            <person name="Lipzen A."/>
            <person name="Ng V."/>
            <person name="Riley R."/>
            <person name="Sandor L."/>
            <person name="Barry K."/>
            <person name="Martinez A.T."/>
            <person name="Xiao Y."/>
            <person name="Gibbons J.G."/>
            <person name="Terashima K."/>
            <person name="Grigoriev I.V."/>
            <person name="Hibbett D."/>
        </authorList>
    </citation>
    <scope>NUCLEOTIDE SEQUENCE [LARGE SCALE GENOMIC DNA]</scope>
    <source>
        <strain evidence="3 4">TFB7810</strain>
    </source>
</reference>
<feature type="signal peptide" evidence="2">
    <location>
        <begin position="1"/>
        <end position="18"/>
    </location>
</feature>
<feature type="chain" id="PRO_5040811484" evidence="2">
    <location>
        <begin position="19"/>
        <end position="219"/>
    </location>
</feature>
<accession>A0A9W8TZU9</accession>
<evidence type="ECO:0000313" key="4">
    <source>
        <dbReference type="Proteomes" id="UP001142393"/>
    </source>
</evidence>
<feature type="compositionally biased region" description="Polar residues" evidence="1">
    <location>
        <begin position="189"/>
        <end position="202"/>
    </location>
</feature>
<dbReference type="Proteomes" id="UP001142393">
    <property type="component" value="Unassembled WGS sequence"/>
</dbReference>
<feature type="region of interest" description="Disordered" evidence="1">
    <location>
        <begin position="189"/>
        <end position="219"/>
    </location>
</feature>
<feature type="compositionally biased region" description="Low complexity" evidence="1">
    <location>
        <begin position="97"/>
        <end position="107"/>
    </location>
</feature>
<dbReference type="EMBL" id="JANVFU010000003">
    <property type="protein sequence ID" value="KAJ3747203.1"/>
    <property type="molecule type" value="Genomic_DNA"/>
</dbReference>
<evidence type="ECO:0000256" key="2">
    <source>
        <dbReference type="SAM" id="SignalP"/>
    </source>
</evidence>
<sequence length="219" mass="21401">MMFISIPLILALSVTTFAKPFPRQETSLLSSSVSLTSSALPASTAVPSGSARATPLPGDNTTFADCSQYLSGNQTSGAPPSSGNSTAGPQAKQAGATSVSVSPTTSSLNGASPSSIGDNSAAGSPPPANGTSIGTLSPTPTPTGEATVTRRARQETSLSTTVIALLSTVSPSATNTPATEKSLNATAQAIDGNNSTSASSGFAANNTTSMASSSVETAA</sequence>
<feature type="compositionally biased region" description="Polar residues" evidence="1">
    <location>
        <begin position="129"/>
        <end position="146"/>
    </location>
</feature>
<dbReference type="AlphaFoldDB" id="A0A9W8TZU9"/>
<keyword evidence="2" id="KW-0732">Signal</keyword>
<feature type="compositionally biased region" description="Polar residues" evidence="1">
    <location>
        <begin position="59"/>
        <end position="88"/>
    </location>
</feature>
<feature type="compositionally biased region" description="Polar residues" evidence="1">
    <location>
        <begin position="108"/>
        <end position="122"/>
    </location>
</feature>
<proteinExistence type="predicted"/>
<protein>
    <submittedName>
        <fullName evidence="3">Uncharacterized protein</fullName>
    </submittedName>
</protein>
<name>A0A9W8TZU9_9AGAR</name>
<comment type="caution">
    <text evidence="3">The sequence shown here is derived from an EMBL/GenBank/DDBJ whole genome shotgun (WGS) entry which is preliminary data.</text>
</comment>
<organism evidence="3 4">
    <name type="scientific">Lentinula detonsa</name>
    <dbReference type="NCBI Taxonomy" id="2804962"/>
    <lineage>
        <taxon>Eukaryota</taxon>
        <taxon>Fungi</taxon>
        <taxon>Dikarya</taxon>
        <taxon>Basidiomycota</taxon>
        <taxon>Agaricomycotina</taxon>
        <taxon>Agaricomycetes</taxon>
        <taxon>Agaricomycetidae</taxon>
        <taxon>Agaricales</taxon>
        <taxon>Marasmiineae</taxon>
        <taxon>Omphalotaceae</taxon>
        <taxon>Lentinula</taxon>
    </lineage>
</organism>
<gene>
    <name evidence="3" type="ORF">DFH05DRAFT_1478938</name>
</gene>
<feature type="region of interest" description="Disordered" evidence="1">
    <location>
        <begin position="41"/>
        <end position="156"/>
    </location>
</feature>
<evidence type="ECO:0000256" key="1">
    <source>
        <dbReference type="SAM" id="MobiDB-lite"/>
    </source>
</evidence>